<dbReference type="STRING" id="1802517.A2892_03485"/>
<evidence type="ECO:0000256" key="1">
    <source>
        <dbReference type="ARBA" id="ARBA00005189"/>
    </source>
</evidence>
<keyword evidence="2" id="KW-0489">Methyltransferase</keyword>
<reference evidence="6 7" key="1">
    <citation type="journal article" date="2016" name="Nat. Commun.">
        <title>Thousands of microbial genomes shed light on interconnected biogeochemical processes in an aquifer system.</title>
        <authorList>
            <person name="Anantharaman K."/>
            <person name="Brown C.T."/>
            <person name="Hug L.A."/>
            <person name="Sharon I."/>
            <person name="Castelle C.J."/>
            <person name="Probst A.J."/>
            <person name="Thomas B.C."/>
            <person name="Singh A."/>
            <person name="Wilkins M.J."/>
            <person name="Karaoz U."/>
            <person name="Brodie E.L."/>
            <person name="Williams K.H."/>
            <person name="Hubbard S.S."/>
            <person name="Banfield J.F."/>
        </authorList>
    </citation>
    <scope>NUCLEOTIDE SEQUENCE [LARGE SCALE GENOMIC DNA]</scope>
</reference>
<organism evidence="6 7">
    <name type="scientific">Candidatus Woesebacteria bacterium RIFCSPLOWO2_01_FULL_39_10b</name>
    <dbReference type="NCBI Taxonomy" id="1802517"/>
    <lineage>
        <taxon>Bacteria</taxon>
        <taxon>Candidatus Woeseibacteriota</taxon>
    </lineage>
</organism>
<dbReference type="Gene3D" id="3.40.50.150">
    <property type="entry name" value="Vaccinia Virus protein VP39"/>
    <property type="match status" value="1"/>
</dbReference>
<comment type="caution">
    <text evidence="6">The sequence shown here is derived from an EMBL/GenBank/DDBJ whole genome shotgun (WGS) entry which is preliminary data.</text>
</comment>
<feature type="domain" description="Methyltransferase type 11" evidence="5">
    <location>
        <begin position="64"/>
        <end position="157"/>
    </location>
</feature>
<proteinExistence type="predicted"/>
<dbReference type="Proteomes" id="UP000176404">
    <property type="component" value="Unassembled WGS sequence"/>
</dbReference>
<dbReference type="EMBL" id="MGHD01000020">
    <property type="protein sequence ID" value="OGM59388.1"/>
    <property type="molecule type" value="Genomic_DNA"/>
</dbReference>
<accession>A0A1F8B7Q4</accession>
<dbReference type="InterPro" id="IPR029063">
    <property type="entry name" value="SAM-dependent_MTases_sf"/>
</dbReference>
<dbReference type="AlphaFoldDB" id="A0A1F8B7Q4"/>
<comment type="pathway">
    <text evidence="1">Lipid metabolism.</text>
</comment>
<evidence type="ECO:0000313" key="7">
    <source>
        <dbReference type="Proteomes" id="UP000176404"/>
    </source>
</evidence>
<evidence type="ECO:0000256" key="2">
    <source>
        <dbReference type="ARBA" id="ARBA00022603"/>
    </source>
</evidence>
<dbReference type="CDD" id="cd02440">
    <property type="entry name" value="AdoMet_MTases"/>
    <property type="match status" value="1"/>
</dbReference>
<evidence type="ECO:0000256" key="3">
    <source>
        <dbReference type="ARBA" id="ARBA00022679"/>
    </source>
</evidence>
<name>A0A1F8B7Q4_9BACT</name>
<dbReference type="InterPro" id="IPR013216">
    <property type="entry name" value="Methyltransf_11"/>
</dbReference>
<protein>
    <recommendedName>
        <fullName evidence="5">Methyltransferase type 11 domain-containing protein</fullName>
    </recommendedName>
</protein>
<gene>
    <name evidence="6" type="ORF">A2892_03485</name>
</gene>
<dbReference type="GO" id="GO:0008757">
    <property type="term" value="F:S-adenosylmethionine-dependent methyltransferase activity"/>
    <property type="evidence" value="ECO:0007669"/>
    <property type="project" value="InterPro"/>
</dbReference>
<comment type="pathway">
    <text evidence="4">Phospholipid metabolism.</text>
</comment>
<keyword evidence="3" id="KW-0808">Transferase</keyword>
<dbReference type="Pfam" id="PF08241">
    <property type="entry name" value="Methyltransf_11"/>
    <property type="match status" value="1"/>
</dbReference>
<evidence type="ECO:0000256" key="4">
    <source>
        <dbReference type="ARBA" id="ARBA00025707"/>
    </source>
</evidence>
<dbReference type="SUPFAM" id="SSF53335">
    <property type="entry name" value="S-adenosyl-L-methionine-dependent methyltransferases"/>
    <property type="match status" value="1"/>
</dbReference>
<evidence type="ECO:0000259" key="5">
    <source>
        <dbReference type="Pfam" id="PF08241"/>
    </source>
</evidence>
<dbReference type="GO" id="GO:0032259">
    <property type="term" value="P:methylation"/>
    <property type="evidence" value="ECO:0007669"/>
    <property type="project" value="UniProtKB-KW"/>
</dbReference>
<sequence length="286" mass="33539">MTAKARKTKFSKLQSEFYNQHPPLVPWPNLLAKYGLSLLYKPREIFWRKELDSLKLLPSHKVCDVGCGQGIFLARMNKTYKVKGYGIDISENSIKYACENFESKDLEFIVADATYLPFPGEFFDFVVSFDALEHIDKQKIAIKEMVRVLAPKGKILIYTMNKNYKYTLDWVWEKLGFDIFARAAHKKELLVDSRKIKKQLTTKGCRIVMFRLYDSFFTLLTDELIMIDILICKKLNLFRYNRLGKALLSYYNFISRLIFPVANLLDFPWYFFGKSLGFLVIAEKNE</sequence>
<dbReference type="PANTHER" id="PTHR44307">
    <property type="entry name" value="PHOSPHOETHANOLAMINE METHYLTRANSFERASE"/>
    <property type="match status" value="1"/>
</dbReference>
<evidence type="ECO:0000313" key="6">
    <source>
        <dbReference type="EMBL" id="OGM59388.1"/>
    </source>
</evidence>
<dbReference type="PANTHER" id="PTHR44307:SF2">
    <property type="entry name" value="PHOSPHOETHANOLAMINE METHYLTRANSFERASE ISOFORM X1"/>
    <property type="match status" value="1"/>
</dbReference>